<comment type="catalytic activity">
    <reaction evidence="7">
        <text>(6S)-NADHX + ATP = ADP + phosphate + NADH + H(+)</text>
        <dbReference type="Rhea" id="RHEA:19017"/>
        <dbReference type="ChEBI" id="CHEBI:15378"/>
        <dbReference type="ChEBI" id="CHEBI:30616"/>
        <dbReference type="ChEBI" id="CHEBI:43474"/>
        <dbReference type="ChEBI" id="CHEBI:57945"/>
        <dbReference type="ChEBI" id="CHEBI:64074"/>
        <dbReference type="ChEBI" id="CHEBI:456216"/>
        <dbReference type="EC" id="4.2.1.93"/>
    </reaction>
</comment>
<dbReference type="GO" id="GO:0110051">
    <property type="term" value="P:metabolite repair"/>
    <property type="evidence" value="ECO:0007669"/>
    <property type="project" value="TreeGrafter"/>
</dbReference>
<keyword evidence="4 7" id="KW-0520">NAD</keyword>
<evidence type="ECO:0000256" key="3">
    <source>
        <dbReference type="ARBA" id="ARBA00022857"/>
    </source>
</evidence>
<keyword evidence="3" id="KW-0521">NADP</keyword>
<dbReference type="EC" id="4.2.1.93" evidence="7"/>
<evidence type="ECO:0000256" key="5">
    <source>
        <dbReference type="ARBA" id="ARBA00023239"/>
    </source>
</evidence>
<evidence type="ECO:0000256" key="6">
    <source>
        <dbReference type="ARBA" id="ARBA00047472"/>
    </source>
</evidence>
<feature type="binding site" evidence="7">
    <location>
        <begin position="205"/>
        <end position="209"/>
    </location>
    <ligand>
        <name>ATP</name>
        <dbReference type="ChEBI" id="CHEBI:30616"/>
    </ligand>
</feature>
<gene>
    <name evidence="9" type="ORF">C8F04DRAFT_1073086</name>
</gene>
<protein>
    <recommendedName>
        <fullName evidence="7">ATP-dependent (S)-NAD(P)H-hydrate dehydratase</fullName>
        <ecNumber evidence="7">4.2.1.93</ecNumber>
    </recommendedName>
    <alternativeName>
        <fullName evidence="7">ATP-dependent NAD(P)HX dehydratase</fullName>
    </alternativeName>
</protein>
<feature type="binding site" evidence="7">
    <location>
        <begin position="247"/>
        <end position="256"/>
    </location>
    <ligand>
        <name>ATP</name>
        <dbReference type="ChEBI" id="CHEBI:30616"/>
    </ligand>
</feature>
<sequence>MRLMLNSKAILAQVKQLIPPLDGSLHKGQSGRVGVLGGALDYTGAPFFAAISALRFGADLSHVICSPTAASAIKTYSPDLIVHPILREDSSSEQVAPELKSILSRLHVLVIGPGLGREAYMQSFAKLALSLARKQGMFVVLDADALWMVGQDISVIKGYRRAVVTPNVAEFARLSEQVGIDPKTPADKRAGLVSRQLGGVTVLQKGATDIISVDTTGDAADLEASRLAGADPQKEKIQETIEVDAEGGLKRCGGQGDVLSGTVGTMLAWAKCYEDGIFGDKSIPASRFPLLAAFGGSMVTRTASRRAFYKEGRGVVTQDMLPEIGKAFAEVFGEDAQGQDKGKL</sequence>
<evidence type="ECO:0000256" key="1">
    <source>
        <dbReference type="ARBA" id="ARBA00022741"/>
    </source>
</evidence>
<dbReference type="Gene3D" id="3.40.1190.20">
    <property type="match status" value="1"/>
</dbReference>
<evidence type="ECO:0000259" key="8">
    <source>
        <dbReference type="PROSITE" id="PS51383"/>
    </source>
</evidence>
<feature type="binding site" evidence="7">
    <location>
        <position position="257"/>
    </location>
    <ligand>
        <name>(6S)-NADPHX</name>
        <dbReference type="ChEBI" id="CHEBI:64076"/>
    </ligand>
</feature>
<dbReference type="GO" id="GO:0005524">
    <property type="term" value="F:ATP binding"/>
    <property type="evidence" value="ECO:0007669"/>
    <property type="project" value="UniProtKB-KW"/>
</dbReference>
<keyword evidence="5 7" id="KW-0456">Lyase</keyword>
<comment type="similarity">
    <text evidence="7">Belongs to the NnrD/CARKD family.</text>
</comment>
<dbReference type="PROSITE" id="PS01050">
    <property type="entry name" value="YJEF_C_2"/>
    <property type="match status" value="1"/>
</dbReference>
<keyword evidence="7" id="KW-0597">Phosphoprotein</keyword>
<keyword evidence="7" id="KW-0963">Cytoplasm</keyword>
<dbReference type="EMBL" id="JARJCM010000009">
    <property type="protein sequence ID" value="KAJ7043722.1"/>
    <property type="molecule type" value="Genomic_DNA"/>
</dbReference>
<dbReference type="InterPro" id="IPR000631">
    <property type="entry name" value="CARKD"/>
</dbReference>
<feature type="binding site" evidence="7">
    <location>
        <position position="114"/>
    </location>
    <ligand>
        <name>(6S)-NADPHX</name>
        <dbReference type="ChEBI" id="CHEBI:64076"/>
    </ligand>
</feature>
<accession>A0AAD6TGX6</accession>
<dbReference type="GO" id="GO:0046496">
    <property type="term" value="P:nicotinamide nucleotide metabolic process"/>
    <property type="evidence" value="ECO:0007669"/>
    <property type="project" value="UniProtKB-UniRule"/>
</dbReference>
<dbReference type="CDD" id="cd01171">
    <property type="entry name" value="YXKO-related"/>
    <property type="match status" value="1"/>
</dbReference>
<keyword evidence="2 7" id="KW-0067">ATP-binding</keyword>
<dbReference type="SUPFAM" id="SSF53613">
    <property type="entry name" value="Ribokinase-like"/>
    <property type="match status" value="1"/>
</dbReference>
<feature type="domain" description="YjeF C-terminal" evidence="8">
    <location>
        <begin position="10"/>
        <end position="331"/>
    </location>
</feature>
<dbReference type="PROSITE" id="PS51383">
    <property type="entry name" value="YJEF_C_3"/>
    <property type="match status" value="1"/>
</dbReference>
<comment type="cofactor">
    <cofactor evidence="7">
        <name>Mg(2+)</name>
        <dbReference type="ChEBI" id="CHEBI:18420"/>
    </cofactor>
</comment>
<dbReference type="InterPro" id="IPR029056">
    <property type="entry name" value="Ribokinase-like"/>
</dbReference>
<name>A0AAD6TGX6_9AGAR</name>
<dbReference type="HAMAP" id="MF_01965">
    <property type="entry name" value="NADHX_dehydratase"/>
    <property type="match status" value="1"/>
</dbReference>
<evidence type="ECO:0000256" key="4">
    <source>
        <dbReference type="ARBA" id="ARBA00023027"/>
    </source>
</evidence>
<dbReference type="Proteomes" id="UP001218188">
    <property type="component" value="Unassembled WGS sequence"/>
</dbReference>
<dbReference type="Pfam" id="PF01256">
    <property type="entry name" value="Carb_kinase"/>
    <property type="match status" value="2"/>
</dbReference>
<evidence type="ECO:0000256" key="7">
    <source>
        <dbReference type="HAMAP-Rule" id="MF_03157"/>
    </source>
</evidence>
<organism evidence="9 10">
    <name type="scientific">Mycena alexandri</name>
    <dbReference type="NCBI Taxonomy" id="1745969"/>
    <lineage>
        <taxon>Eukaryota</taxon>
        <taxon>Fungi</taxon>
        <taxon>Dikarya</taxon>
        <taxon>Basidiomycota</taxon>
        <taxon>Agaricomycotina</taxon>
        <taxon>Agaricomycetes</taxon>
        <taxon>Agaricomycetidae</taxon>
        <taxon>Agaricales</taxon>
        <taxon>Marasmiineae</taxon>
        <taxon>Mycenaceae</taxon>
        <taxon>Mycena</taxon>
    </lineage>
</organism>
<dbReference type="PANTHER" id="PTHR12592">
    <property type="entry name" value="ATP-DEPENDENT (S)-NAD(P)H-HYDRATE DEHYDRATASE FAMILY MEMBER"/>
    <property type="match status" value="1"/>
</dbReference>
<dbReference type="GO" id="GO:0005737">
    <property type="term" value="C:cytoplasm"/>
    <property type="evidence" value="ECO:0007669"/>
    <property type="project" value="UniProtKB-SubCell"/>
</dbReference>
<keyword evidence="10" id="KW-1185">Reference proteome</keyword>
<evidence type="ECO:0000256" key="2">
    <source>
        <dbReference type="ARBA" id="ARBA00022840"/>
    </source>
</evidence>
<evidence type="ECO:0000313" key="9">
    <source>
        <dbReference type="EMBL" id="KAJ7043722.1"/>
    </source>
</evidence>
<dbReference type="InterPro" id="IPR017953">
    <property type="entry name" value="Carbohydrate_kinase_pred_CS"/>
</dbReference>
<comment type="catalytic activity">
    <reaction evidence="6 7">
        <text>(6S)-NADPHX + ATP = ADP + phosphate + NADPH + H(+)</text>
        <dbReference type="Rhea" id="RHEA:32231"/>
        <dbReference type="ChEBI" id="CHEBI:15378"/>
        <dbReference type="ChEBI" id="CHEBI:30616"/>
        <dbReference type="ChEBI" id="CHEBI:43474"/>
        <dbReference type="ChEBI" id="CHEBI:57783"/>
        <dbReference type="ChEBI" id="CHEBI:64076"/>
        <dbReference type="ChEBI" id="CHEBI:456216"/>
        <dbReference type="EC" id="4.2.1.93"/>
    </reaction>
</comment>
<dbReference type="PANTHER" id="PTHR12592:SF0">
    <property type="entry name" value="ATP-DEPENDENT (S)-NAD(P)H-HYDRATE DEHYDRATASE"/>
    <property type="match status" value="1"/>
</dbReference>
<keyword evidence="1 7" id="KW-0547">Nucleotide-binding</keyword>
<feature type="binding site" evidence="7">
    <location>
        <begin position="167"/>
        <end position="173"/>
    </location>
    <ligand>
        <name>(6S)-NADPHX</name>
        <dbReference type="ChEBI" id="CHEBI:64076"/>
    </ligand>
</feature>
<comment type="subcellular location">
    <subcellularLocation>
        <location evidence="7">Cytoplasm</location>
    </subcellularLocation>
</comment>
<proteinExistence type="inferred from homology"/>
<reference evidence="9" key="1">
    <citation type="submission" date="2023-03" db="EMBL/GenBank/DDBJ databases">
        <title>Massive genome expansion in bonnet fungi (Mycena s.s.) driven by repeated elements and novel gene families across ecological guilds.</title>
        <authorList>
            <consortium name="Lawrence Berkeley National Laboratory"/>
            <person name="Harder C.B."/>
            <person name="Miyauchi S."/>
            <person name="Viragh M."/>
            <person name="Kuo A."/>
            <person name="Thoen E."/>
            <person name="Andreopoulos B."/>
            <person name="Lu D."/>
            <person name="Skrede I."/>
            <person name="Drula E."/>
            <person name="Henrissat B."/>
            <person name="Morin E."/>
            <person name="Kohler A."/>
            <person name="Barry K."/>
            <person name="LaButti K."/>
            <person name="Morin E."/>
            <person name="Salamov A."/>
            <person name="Lipzen A."/>
            <person name="Mereny Z."/>
            <person name="Hegedus B."/>
            <person name="Baldrian P."/>
            <person name="Stursova M."/>
            <person name="Weitz H."/>
            <person name="Taylor A."/>
            <person name="Grigoriev I.V."/>
            <person name="Nagy L.G."/>
            <person name="Martin F."/>
            <person name="Kauserud H."/>
        </authorList>
    </citation>
    <scope>NUCLEOTIDE SEQUENCE</scope>
    <source>
        <strain evidence="9">CBHHK200</strain>
    </source>
</reference>
<comment type="function">
    <text evidence="7">Catalyzes the dehydration of the S-form of NAD(P)HX at the expense of ATP, which is converted to ADP. Together with NAD(P)HX epimerase, which catalyzes the epimerization of the S- and R-forms, the enzyme allows the repair of both epimers of NAD(P)HX, a damaged form of NAD(P)H that is a result of enzymatic or heat-dependent hydration.</text>
</comment>
<dbReference type="GO" id="GO:0047453">
    <property type="term" value="F:ATP-dependent NAD(P)H-hydrate dehydratase activity"/>
    <property type="evidence" value="ECO:0007669"/>
    <property type="project" value="UniProtKB-UniRule"/>
</dbReference>
<evidence type="ECO:0000313" key="10">
    <source>
        <dbReference type="Proteomes" id="UP001218188"/>
    </source>
</evidence>
<dbReference type="NCBIfam" id="TIGR00196">
    <property type="entry name" value="yjeF_cterm"/>
    <property type="match status" value="1"/>
</dbReference>
<comment type="caution">
    <text evidence="9">The sequence shown here is derived from an EMBL/GenBank/DDBJ whole genome shotgun (WGS) entry which is preliminary data.</text>
</comment>
<dbReference type="AlphaFoldDB" id="A0AAD6TGX6"/>